<dbReference type="Proteomes" id="UP000009231">
    <property type="component" value="Chromosome"/>
</dbReference>
<dbReference type="InterPro" id="IPR013783">
    <property type="entry name" value="Ig-like_fold"/>
</dbReference>
<reference evidence="3 4" key="1">
    <citation type="journal article" date="2014" name="Int. J. Syst. Evol. Microbiol.">
        <title>Methanobacterium paludis sp. nov. and a novel strain of Methanobacterium lacus isolated from northern peatlands.</title>
        <authorList>
            <person name="Cadillo-Quiroz H."/>
            <person name="Brauer S.L."/>
            <person name="Goodson N."/>
            <person name="Yavitt J.B."/>
            <person name="Zinder S.H."/>
        </authorList>
    </citation>
    <scope>NUCLEOTIDE SEQUENCE [LARGE SCALE GENOMIC DNA]</scope>
    <source>
        <strain evidence="4">DSM 25820 / JCM 18151 / SWAN1</strain>
    </source>
</reference>
<dbReference type="GeneID" id="10667529"/>
<dbReference type="Gene3D" id="2.120.10.70">
    <property type="entry name" value="Fucose-specific lectin"/>
    <property type="match status" value="2"/>
</dbReference>
<dbReference type="Pfam" id="PF13290">
    <property type="entry name" value="CHB_HEX_C_1"/>
    <property type="match status" value="4"/>
</dbReference>
<dbReference type="EMBL" id="CP002772">
    <property type="protein sequence ID" value="AEG17101.1"/>
    <property type="molecule type" value="Genomic_DNA"/>
</dbReference>
<dbReference type="FunFam" id="2.60.40.10:FF:000270">
    <property type="entry name" value="Cell surface protein"/>
    <property type="match status" value="1"/>
</dbReference>
<evidence type="ECO:0000313" key="4">
    <source>
        <dbReference type="Proteomes" id="UP000009231"/>
    </source>
</evidence>
<dbReference type="HOGENOM" id="CLU_260893_0_0_2"/>
<dbReference type="Gene3D" id="2.60.40.1220">
    <property type="match status" value="3"/>
</dbReference>
<proteinExistence type="predicted"/>
<dbReference type="SMART" id="SM00089">
    <property type="entry name" value="PKD"/>
    <property type="match status" value="1"/>
</dbReference>
<sequence>MHKDLTFLAVICIMVIALSGTVSAVDVNTTNTTPLSNYSNIYVQVANDGGVSFNTTGNGTYYIQSLSSPNGGFNAVHIANDSTATTNYGGSTSTTNQSGTFYATDTGGRGYQDDVVLMLAVNKTIPDDFAVTITASGYNWTPSGTLNSAPSHGSINDYGVTLNETFYKSDFIYGPQSWKPTGGNVNYPIYIGEDMNDTSNAFYIMFIDLHAGLLGSNYKSGSNSQFINNGAVQINYTFTNLQSLAAFNIYAWNYNTTQGQGMLWTNSILPGNTGGPSGYTVMGSSNSIADFSTNVTSGIAPLTVQFTDESTGAKPLTYSWDFGDGTTSTQQNPVHTYNNAGNYTVKLTVNNSYGSDEKTSTIIVSVLEALANIPTGLYNNSQTVNLTTSDQEDPNPQIYYTLNGSDPTTNSTLYSGPINITNEGINTLKFRAFDIYGYSSDVVTMVYTLDTTAPTVTASPSGGTYHTTQNVTLTSTDASSTTTYYTTDNTDPRSSKTRTVYSSPIALHTSTLLQFAAIDAAGNWSPLYAQNYTMMDIAPPVPSVDLPSGHYSTDQVAKLSAVDELDANPQIYYTLDGTNPTTNSTLYTWPVSINIVGTTVLKVITVDAAGHISDVLTRIYSLDKPASSGTWNSTIIGSNVMYNSIVMDAAGYPHIAYYQNANSGTDYPDLKYAYEDVKGWHIETVESVPPGSGYYVSLALDSSGNPHIVYKQQFGDGYLNMLKYAYRDATGWHISILTTGYAGNPIGDDIIYCNLVLYQNQPRISFYNYTGGKIEYMYNDGTKWITESIASTGGPWNSIAVDSSGNPKISYYSISPSSGMASLRYAKRTATGAWQVTIVDNSAENVGAWNSIALDSSGNPSISYIYNDGSLRYAYWNGTQWNSEIVDALASSSCKLILNPSNSPIIIYRDSTSSNLKYAYKEGSKWITHNIDTGDGASLWDSLALNSQGVPYVSYESKNSYLKYAYLIPFNASANPTGGTFNKTQTVTLTSTPGTSIYYTTDGSDPRTSSTKTAYSSSITVNNTTTIKFAAVDPANNWGSIYTQTYIINPTVKSVDPVNNAVNVAINKVIKVTFNEVIKKGTGWIELTNSNGVDMPITWSINGSVLTVTANSTLNRGVKYTLLIHTGSVTNMAGDNVTGYVSRFTTSTDSVAPTVKVVDPANNAVNVAADKVIKVTFSEAIQAGNGSIELTTSNGTVVPSTWSISGNVLTIKANSSLTHGVKYMVLIHTGSVTDLAGNNVKGYVFRFTVDTVVPTVKVVDPANNAVNVAADKVIKVTFSEAIKAGNGSIELTTSNGTVVPSTWSISGNVLTIKANSSLTHGVKYMVLIHTGSVTDLAGNNVAGYVSRFTVDTVVPTVKVVDPANNAVNVATSKVIKVTFNEAIAAGTKWIELVASNGTSVTVNSSISGNVLTITPTSALSKGVKYTLLIHTGSVTDLAGNNVAGYVSRFNTIS</sequence>
<evidence type="ECO:0000259" key="2">
    <source>
        <dbReference type="PROSITE" id="PS50093"/>
    </source>
</evidence>
<feature type="domain" description="PKD" evidence="2">
    <location>
        <begin position="287"/>
        <end position="371"/>
    </location>
</feature>
<dbReference type="KEGG" id="mew:MSWAN_0053"/>
<dbReference type="OrthoDB" id="70388at2157"/>
<evidence type="ECO:0000256" key="1">
    <source>
        <dbReference type="ARBA" id="ARBA00022729"/>
    </source>
</evidence>
<gene>
    <name evidence="3" type="ordered locus">MSWAN_0053</name>
</gene>
<dbReference type="CDD" id="cd00146">
    <property type="entry name" value="PKD"/>
    <property type="match status" value="1"/>
</dbReference>
<dbReference type="eggNOG" id="arCOG09475">
    <property type="taxonomic scope" value="Archaea"/>
</dbReference>
<dbReference type="SUPFAM" id="SSF49299">
    <property type="entry name" value="PKD domain"/>
    <property type="match status" value="1"/>
</dbReference>
<dbReference type="Pfam" id="PF18911">
    <property type="entry name" value="PKD_4"/>
    <property type="match status" value="1"/>
</dbReference>
<dbReference type="InterPro" id="IPR059177">
    <property type="entry name" value="GH29D-like_dom"/>
</dbReference>
<dbReference type="InterPro" id="IPR014755">
    <property type="entry name" value="Cu-Rt/internalin_Ig-like"/>
</dbReference>
<dbReference type="InterPro" id="IPR000601">
    <property type="entry name" value="PKD_dom"/>
</dbReference>
<dbReference type="RefSeq" id="WP_013824603.1">
    <property type="nucleotide sequence ID" value="NC_015574.1"/>
</dbReference>
<name>F6D7F9_METPW</name>
<dbReference type="STRING" id="868131.MSWAN_0053"/>
<keyword evidence="4" id="KW-1185">Reference proteome</keyword>
<keyword evidence="1" id="KW-0732">Signal</keyword>
<dbReference type="InterPro" id="IPR032812">
    <property type="entry name" value="SbsA_Ig"/>
</dbReference>
<evidence type="ECO:0000313" key="3">
    <source>
        <dbReference type="EMBL" id="AEG17101.1"/>
    </source>
</evidence>
<dbReference type="eggNOG" id="arCOG02508">
    <property type="taxonomic scope" value="Archaea"/>
</dbReference>
<dbReference type="InterPro" id="IPR035986">
    <property type="entry name" value="PKD_dom_sf"/>
</dbReference>
<dbReference type="Gene3D" id="2.60.40.10">
    <property type="entry name" value="Immunoglobulins"/>
    <property type="match status" value="1"/>
</dbReference>
<dbReference type="InterPro" id="IPR022409">
    <property type="entry name" value="PKD/Chitinase_dom"/>
</dbReference>
<protein>
    <submittedName>
        <fullName evidence="3">PKD domain containing protein</fullName>
    </submittedName>
</protein>
<dbReference type="Pfam" id="PF13205">
    <property type="entry name" value="Big_5"/>
    <property type="match status" value="4"/>
</dbReference>
<organism evidence="3 4">
    <name type="scientific">Methanobacterium paludis (strain DSM 25820 / JCM 18151 / SWAN1)</name>
    <dbReference type="NCBI Taxonomy" id="868131"/>
    <lineage>
        <taxon>Archaea</taxon>
        <taxon>Methanobacteriati</taxon>
        <taxon>Methanobacteriota</taxon>
        <taxon>Methanomada group</taxon>
        <taxon>Methanobacteria</taxon>
        <taxon>Methanobacteriales</taxon>
        <taxon>Methanobacteriaceae</taxon>
        <taxon>Methanobacterium</taxon>
    </lineage>
</organism>
<dbReference type="PROSITE" id="PS50093">
    <property type="entry name" value="PKD"/>
    <property type="match status" value="1"/>
</dbReference>
<accession>F6D7F9</accession>